<organism evidence="2 3">
    <name type="scientific">Amborella trichopoda</name>
    <dbReference type="NCBI Taxonomy" id="13333"/>
    <lineage>
        <taxon>Eukaryota</taxon>
        <taxon>Viridiplantae</taxon>
        <taxon>Streptophyta</taxon>
        <taxon>Embryophyta</taxon>
        <taxon>Tracheophyta</taxon>
        <taxon>Spermatophyta</taxon>
        <taxon>Magnoliopsida</taxon>
        <taxon>Amborellales</taxon>
        <taxon>Amborellaceae</taxon>
        <taxon>Amborella</taxon>
    </lineage>
</organism>
<proteinExistence type="predicted"/>
<dbReference type="HOGENOM" id="CLU_1201270_0_0_1"/>
<protein>
    <submittedName>
        <fullName evidence="2">Uncharacterized protein</fullName>
    </submittedName>
</protein>
<feature type="compositionally biased region" description="Polar residues" evidence="1">
    <location>
        <begin position="69"/>
        <end position="78"/>
    </location>
</feature>
<keyword evidence="3" id="KW-1185">Reference proteome</keyword>
<dbReference type="AlphaFoldDB" id="W1Q0V0"/>
<evidence type="ECO:0000313" key="3">
    <source>
        <dbReference type="Proteomes" id="UP000017836"/>
    </source>
</evidence>
<feature type="compositionally biased region" description="Pro residues" evidence="1">
    <location>
        <begin position="1"/>
        <end position="24"/>
    </location>
</feature>
<gene>
    <name evidence="2" type="ORF">AMTR_s00049p00156610</name>
</gene>
<accession>W1Q0V0</accession>
<dbReference type="GO" id="GO:0005634">
    <property type="term" value="C:nucleus"/>
    <property type="evidence" value="ECO:0000318"/>
    <property type="project" value="GO_Central"/>
</dbReference>
<reference evidence="3" key="1">
    <citation type="journal article" date="2013" name="Science">
        <title>The Amborella genome and the evolution of flowering plants.</title>
        <authorList>
            <consortium name="Amborella Genome Project"/>
        </authorList>
    </citation>
    <scope>NUCLEOTIDE SEQUENCE [LARGE SCALE GENOMIC DNA]</scope>
</reference>
<feature type="region of interest" description="Disordered" evidence="1">
    <location>
        <begin position="1"/>
        <end position="78"/>
    </location>
</feature>
<dbReference type="Proteomes" id="UP000017836">
    <property type="component" value="Unassembled WGS sequence"/>
</dbReference>
<evidence type="ECO:0000256" key="1">
    <source>
        <dbReference type="SAM" id="MobiDB-lite"/>
    </source>
</evidence>
<dbReference type="InterPro" id="IPR052453">
    <property type="entry name" value="CONSTANS-like_ZF"/>
</dbReference>
<dbReference type="OrthoDB" id="153872at2759"/>
<dbReference type="GO" id="GO:0006355">
    <property type="term" value="P:regulation of DNA-templated transcription"/>
    <property type="evidence" value="ECO:0000318"/>
    <property type="project" value="GO_Central"/>
</dbReference>
<dbReference type="Gramene" id="ERN13710">
    <property type="protein sequence ID" value="ERN13710"/>
    <property type="gene ID" value="AMTR_s00049p00156610"/>
</dbReference>
<evidence type="ECO:0000313" key="2">
    <source>
        <dbReference type="EMBL" id="ERN13710.1"/>
    </source>
</evidence>
<name>W1Q0V0_AMBTC</name>
<dbReference type="EMBL" id="KI392567">
    <property type="protein sequence ID" value="ERN13710.1"/>
    <property type="molecule type" value="Genomic_DNA"/>
</dbReference>
<dbReference type="PANTHER" id="PTHR31874">
    <property type="entry name" value="CCT MOTIF FAMILY PROTEIN, EXPRESSED"/>
    <property type="match status" value="1"/>
</dbReference>
<feature type="compositionally biased region" description="Basic residues" evidence="1">
    <location>
        <begin position="30"/>
        <end position="40"/>
    </location>
</feature>
<sequence length="231" mass="26165">MPALSPPLPHPDPYPDPDPDPCQRPLPQARKARSKTRKPKFLSLDRTHSPNPPDSPLHLFPLHPEINQDEPTSSSPNLEDNVAWLLEPEPSFSSEETAMSSLFSGEISGGDCPNQETFDFTETMGGKDLEATALRKRSEEREEKWVFCKPWGDEEVNQGLCLKLDYEEILNAWSDKGSLYIEGEGPQTVPQEQPNVSIIMVMTCIMRFVHYFIEIQLGFLVWDIKLGVIFL</sequence>
<dbReference type="PANTHER" id="PTHR31874:SF1">
    <property type="entry name" value="ZINC FINGER PROTEIN CONSTANS-LIKE 6"/>
    <property type="match status" value="1"/>
</dbReference>